<proteinExistence type="predicted"/>
<dbReference type="InterPro" id="IPR011010">
    <property type="entry name" value="DNA_brk_join_enz"/>
</dbReference>
<evidence type="ECO:0000313" key="2">
    <source>
        <dbReference type="EMBL" id="SHF66269.1"/>
    </source>
</evidence>
<protein>
    <submittedName>
        <fullName evidence="2">Phage integrase family protein</fullName>
    </submittedName>
</protein>
<dbReference type="AlphaFoldDB" id="A0A1M5DGV0"/>
<organism evidence="2 3">
    <name type="scientific">Modicisalibacter ilicicola DSM 19980</name>
    <dbReference type="NCBI Taxonomy" id="1121942"/>
    <lineage>
        <taxon>Bacteria</taxon>
        <taxon>Pseudomonadati</taxon>
        <taxon>Pseudomonadota</taxon>
        <taxon>Gammaproteobacteria</taxon>
        <taxon>Oceanospirillales</taxon>
        <taxon>Halomonadaceae</taxon>
        <taxon>Modicisalibacter</taxon>
    </lineage>
</organism>
<dbReference type="Gene3D" id="1.10.443.10">
    <property type="entry name" value="Intergrase catalytic core"/>
    <property type="match status" value="1"/>
</dbReference>
<dbReference type="OrthoDB" id="6056842at2"/>
<gene>
    <name evidence="2" type="ORF">SAMN02745148_03238</name>
</gene>
<dbReference type="GO" id="GO:0015074">
    <property type="term" value="P:DNA integration"/>
    <property type="evidence" value="ECO:0007669"/>
    <property type="project" value="InterPro"/>
</dbReference>
<dbReference type="STRING" id="1121942.SAMN02745148_03238"/>
<keyword evidence="3" id="KW-1185">Reference proteome</keyword>
<dbReference type="InterPro" id="IPR013762">
    <property type="entry name" value="Integrase-like_cat_sf"/>
</dbReference>
<sequence>MKETMFLDFYGTPQGKASSDEGDVWWLNPDSTRDRWKLKNMVPGSSYSYFTVSWTPRNDELTPLSVHRWEWWKGYSQRLSYFIMESDKTSVNKTSTLALCCREVRALAEWFCFSCGLSRVQDVSRMHVDAYERHFFRAGLTVNSIVTKLSIFSYMFTLKEEVGDGLVFSPYVSDIVSVAKKMGKKGGHTRTIFPRQFLGLIDFSLGKVADSERVITLLKGYSSFGERFDRKKKNRRFESEFGISVGMLKKEVKLLYSSAILLVMALTAMRKHEAAGISYDNAVASVYLGEYLSGVVHKTAGTQTGQPTSRPVPKEVIDSLSVIIALTSSTREVSSNRDKLLLELPFSYGLKEGQEPDDTISTNKLYRMFDILSEAAGLDYKVRPHMMRRAFSLMWSWRFDVGDLEYLSNILYHNDYRYTIAYVDDEDVEEFLDDGFREYTHDYLERIFLGDVSVAGGISSTLSKYKRIFHARFSVATPDRVSDFVDSIMMKHEYRVIPNADGYCFISRGRGSRAKCSTNGRKVNYANRSEITCASCPNFGVDSTRREYWMHRRDAHIKVMSYHENEKGMMYEAASEGVKRAETIVRLIDREGGE</sequence>
<keyword evidence="1" id="KW-0233">DNA recombination</keyword>
<name>A0A1M5DGV0_9GAMM</name>
<evidence type="ECO:0000256" key="1">
    <source>
        <dbReference type="ARBA" id="ARBA00023172"/>
    </source>
</evidence>
<evidence type="ECO:0000313" key="3">
    <source>
        <dbReference type="Proteomes" id="UP000184346"/>
    </source>
</evidence>
<reference evidence="2 3" key="1">
    <citation type="submission" date="2016-11" db="EMBL/GenBank/DDBJ databases">
        <authorList>
            <person name="Jaros S."/>
            <person name="Januszkiewicz K."/>
            <person name="Wedrychowicz H."/>
        </authorList>
    </citation>
    <scope>NUCLEOTIDE SEQUENCE [LARGE SCALE GENOMIC DNA]</scope>
    <source>
        <strain evidence="2 3">DSM 19980</strain>
    </source>
</reference>
<dbReference type="Proteomes" id="UP000184346">
    <property type="component" value="Unassembled WGS sequence"/>
</dbReference>
<dbReference type="GO" id="GO:0006310">
    <property type="term" value="P:DNA recombination"/>
    <property type="evidence" value="ECO:0007669"/>
    <property type="project" value="UniProtKB-KW"/>
</dbReference>
<dbReference type="RefSeq" id="WP_084671730.1">
    <property type="nucleotide sequence ID" value="NZ_FQUJ01000017.1"/>
</dbReference>
<dbReference type="GO" id="GO:0003677">
    <property type="term" value="F:DNA binding"/>
    <property type="evidence" value="ECO:0007669"/>
    <property type="project" value="InterPro"/>
</dbReference>
<accession>A0A1M5DGV0</accession>
<dbReference type="EMBL" id="FQUJ01000017">
    <property type="protein sequence ID" value="SHF66269.1"/>
    <property type="molecule type" value="Genomic_DNA"/>
</dbReference>
<dbReference type="SUPFAM" id="SSF56349">
    <property type="entry name" value="DNA breaking-rejoining enzymes"/>
    <property type="match status" value="1"/>
</dbReference>